<dbReference type="InterPro" id="IPR006586">
    <property type="entry name" value="ADAM_Cys-rich"/>
</dbReference>
<evidence type="ECO:0000313" key="12">
    <source>
        <dbReference type="Ensembl" id="ENSCLAP00000001336.1"/>
    </source>
</evidence>
<dbReference type="GO" id="GO:0006508">
    <property type="term" value="P:proteolysis"/>
    <property type="evidence" value="ECO:0007669"/>
    <property type="project" value="InterPro"/>
</dbReference>
<feature type="domain" description="EGF-like" evidence="9">
    <location>
        <begin position="542"/>
        <end position="574"/>
    </location>
</feature>
<dbReference type="InterPro" id="IPR036436">
    <property type="entry name" value="Disintegrin_dom_sf"/>
</dbReference>
<sequence length="654" mass="73489">MLYFYNQSVMNSQSVDTQSECYYQGYIKEYPNSVVTLNACSGLRGILQFQNVSYGIEPVESTSEFQHILYQLGNENNEPGIFTKNSRSMEEYPVDYNIFISEKPQTPPDLSPLYLEMYIVVDKALYDYFGSDSTTVTNNIMEMTNLVNSMFSQFKVVIVLSSLELWSDTNKISTVGKADEVLHRFSEWKQSHLTLRPHDVAYLFIYRDYPDFMGATFPGKMCVTPYSAGIAVYPKDLTLETFAVIVTQMLGLSLGMSYDDPMKCQCSEAICIMNLQAVQSSGMKTFSSCSLKDFQSFASNVGVRCLQNKPQMRSNPICGNGIKEGKEACDCGTLLQCGLKSCCDPEKCTVKPGSECADGPCCKECKFADPNVVCRPKEDPECDIPEYCPGSSAVCPPNVFVKNGHKCRGSFICYNSFCMDLDTRCKKLFGDDSENAPFICYKEIHIHVDRFGHCGLKDNRLLYCGWRNFRCGRLICTYPYRAPFFHPNVSSVLYLRIRNYTCITAVYETVPDPFKIPDGTECDYTRICVTYRCLLKGTLENDSAECTKACNGRGICDNSGACHCEAGTQPPFCSPMKSLKSPWHMRRGLTMRSASEKASNNWLLSFYIGLSILIIATITAVAWNRLKKVFTKEEESLNSESISDDTTQASTSRN</sequence>
<dbReference type="Pfam" id="PF01421">
    <property type="entry name" value="Reprolysin"/>
    <property type="match status" value="1"/>
</dbReference>
<dbReference type="InterPro" id="IPR001590">
    <property type="entry name" value="Peptidase_M12B"/>
</dbReference>
<dbReference type="Pfam" id="PF00200">
    <property type="entry name" value="Disintegrin"/>
    <property type="match status" value="1"/>
</dbReference>
<evidence type="ECO:0000256" key="6">
    <source>
        <dbReference type="PROSITE-ProRule" id="PRU00076"/>
    </source>
</evidence>
<dbReference type="SMART" id="SM00608">
    <property type="entry name" value="ACR"/>
    <property type="match status" value="1"/>
</dbReference>
<dbReference type="GO" id="GO:0008584">
    <property type="term" value="P:male gonad development"/>
    <property type="evidence" value="ECO:0007669"/>
    <property type="project" value="TreeGrafter"/>
</dbReference>
<evidence type="ECO:0000256" key="3">
    <source>
        <dbReference type="ARBA" id="ARBA00022989"/>
    </source>
</evidence>
<reference evidence="12" key="1">
    <citation type="submission" date="2025-08" db="UniProtKB">
        <authorList>
            <consortium name="Ensembl"/>
        </authorList>
    </citation>
    <scope>IDENTIFICATION</scope>
</reference>
<evidence type="ECO:0000259" key="10">
    <source>
        <dbReference type="PROSITE" id="PS50214"/>
    </source>
</evidence>
<dbReference type="Ensembl" id="ENSCLAT00000001378.1">
    <property type="protein sequence ID" value="ENSCLAP00000001336.1"/>
    <property type="gene ID" value="ENSCLAG00000001018.1"/>
</dbReference>
<feature type="disulfide bond" evidence="6">
    <location>
        <begin position="546"/>
        <end position="556"/>
    </location>
</feature>
<proteinExistence type="predicted"/>
<feature type="transmembrane region" description="Helical" evidence="8">
    <location>
        <begin position="602"/>
        <end position="623"/>
    </location>
</feature>
<dbReference type="Gene3D" id="3.40.390.10">
    <property type="entry name" value="Collagenase (Catalytic Domain)"/>
    <property type="match status" value="1"/>
</dbReference>
<dbReference type="GO" id="GO:0005886">
    <property type="term" value="C:plasma membrane"/>
    <property type="evidence" value="ECO:0007669"/>
    <property type="project" value="TreeGrafter"/>
</dbReference>
<keyword evidence="3 8" id="KW-1133">Transmembrane helix</keyword>
<dbReference type="PROSITE" id="PS50215">
    <property type="entry name" value="ADAM_MEPRO"/>
    <property type="match status" value="1"/>
</dbReference>
<gene>
    <name evidence="12" type="primary">LOC102020160</name>
</gene>
<dbReference type="InterPro" id="IPR001762">
    <property type="entry name" value="Disintegrin_dom"/>
</dbReference>
<dbReference type="Gene3D" id="4.10.70.10">
    <property type="entry name" value="Disintegrin domain"/>
    <property type="match status" value="1"/>
</dbReference>
<dbReference type="FunFam" id="4.10.70.10:FF:000001">
    <property type="entry name" value="Disintegrin and metalloproteinase domain-containing protein 22"/>
    <property type="match status" value="1"/>
</dbReference>
<dbReference type="PANTHER" id="PTHR11905">
    <property type="entry name" value="ADAM A DISINTEGRIN AND METALLOPROTEASE DOMAIN"/>
    <property type="match status" value="1"/>
</dbReference>
<dbReference type="GO" id="GO:0007339">
    <property type="term" value="P:binding of sperm to zona pellucida"/>
    <property type="evidence" value="ECO:0007669"/>
    <property type="project" value="TreeGrafter"/>
</dbReference>
<dbReference type="SUPFAM" id="SSF55486">
    <property type="entry name" value="Metalloproteases ('zincins'), catalytic domain"/>
    <property type="match status" value="1"/>
</dbReference>
<reference evidence="12" key="2">
    <citation type="submission" date="2025-09" db="UniProtKB">
        <authorList>
            <consortium name="Ensembl"/>
        </authorList>
    </citation>
    <scope>IDENTIFICATION</scope>
</reference>
<keyword evidence="4 8" id="KW-0472">Membrane</keyword>
<evidence type="ECO:0000256" key="2">
    <source>
        <dbReference type="ARBA" id="ARBA00022692"/>
    </source>
</evidence>
<comment type="subcellular location">
    <subcellularLocation>
        <location evidence="1">Membrane</location>
        <topology evidence="1">Single-pass membrane protein</topology>
    </subcellularLocation>
</comment>
<evidence type="ECO:0000256" key="4">
    <source>
        <dbReference type="ARBA" id="ARBA00023136"/>
    </source>
</evidence>
<dbReference type="InterPro" id="IPR024079">
    <property type="entry name" value="MetalloPept_cat_dom_sf"/>
</dbReference>
<keyword evidence="6" id="KW-0245">EGF-like domain</keyword>
<dbReference type="GO" id="GO:0004222">
    <property type="term" value="F:metalloendopeptidase activity"/>
    <property type="evidence" value="ECO:0007669"/>
    <property type="project" value="InterPro"/>
</dbReference>
<feature type="disulfide bond" evidence="6">
    <location>
        <begin position="564"/>
        <end position="573"/>
    </location>
</feature>
<dbReference type="SMART" id="SM00050">
    <property type="entry name" value="DISIN"/>
    <property type="match status" value="1"/>
</dbReference>
<evidence type="ECO:0000256" key="7">
    <source>
        <dbReference type="PROSITE-ProRule" id="PRU00276"/>
    </source>
</evidence>
<comment type="caution">
    <text evidence="6">Lacks conserved residue(s) required for the propagation of feature annotation.</text>
</comment>
<dbReference type="Pfam" id="PF08516">
    <property type="entry name" value="ADAM_CR"/>
    <property type="match status" value="1"/>
</dbReference>
<keyword evidence="5 6" id="KW-1015">Disulfide bond</keyword>
<dbReference type="GeneTree" id="ENSGT00940000161015"/>
<dbReference type="GO" id="GO:0007155">
    <property type="term" value="P:cell adhesion"/>
    <property type="evidence" value="ECO:0007669"/>
    <property type="project" value="TreeGrafter"/>
</dbReference>
<organism evidence="12 13">
    <name type="scientific">Chinchilla lanigera</name>
    <name type="common">Long-tailed chinchilla</name>
    <name type="synonym">Chinchilla villidera</name>
    <dbReference type="NCBI Taxonomy" id="34839"/>
    <lineage>
        <taxon>Eukaryota</taxon>
        <taxon>Metazoa</taxon>
        <taxon>Chordata</taxon>
        <taxon>Craniata</taxon>
        <taxon>Vertebrata</taxon>
        <taxon>Euteleostomi</taxon>
        <taxon>Mammalia</taxon>
        <taxon>Eutheria</taxon>
        <taxon>Euarchontoglires</taxon>
        <taxon>Glires</taxon>
        <taxon>Rodentia</taxon>
        <taxon>Hystricomorpha</taxon>
        <taxon>Chinchillidae</taxon>
        <taxon>Chinchilla</taxon>
    </lineage>
</organism>
<dbReference type="FunFam" id="3.40.390.10:FF:000002">
    <property type="entry name" value="Disintegrin and metalloproteinase domain-containing protein 22"/>
    <property type="match status" value="1"/>
</dbReference>
<feature type="domain" description="Peptidase M12B" evidence="11">
    <location>
        <begin position="113"/>
        <end position="310"/>
    </location>
</feature>
<evidence type="ECO:0000313" key="13">
    <source>
        <dbReference type="Proteomes" id="UP000694398"/>
    </source>
</evidence>
<dbReference type="InterPro" id="IPR000742">
    <property type="entry name" value="EGF"/>
</dbReference>
<dbReference type="PANTHER" id="PTHR11905:SF24">
    <property type="entry name" value="DISINTEGRIN AND METALLOPROTEINASE DOMAIN-CONTAINING PROTEIN 32"/>
    <property type="match status" value="1"/>
</dbReference>
<dbReference type="PROSITE" id="PS50026">
    <property type="entry name" value="EGF_3"/>
    <property type="match status" value="1"/>
</dbReference>
<evidence type="ECO:0000256" key="8">
    <source>
        <dbReference type="SAM" id="Phobius"/>
    </source>
</evidence>
<dbReference type="InterPro" id="IPR018358">
    <property type="entry name" value="Disintegrin_CS"/>
</dbReference>
<dbReference type="Proteomes" id="UP000694398">
    <property type="component" value="Unassembled WGS sequence"/>
</dbReference>
<dbReference type="InterPro" id="IPR034027">
    <property type="entry name" value="Reprolysin_adamalysin"/>
</dbReference>
<dbReference type="SUPFAM" id="SSF57552">
    <property type="entry name" value="Blood coagulation inhibitor (disintegrin)"/>
    <property type="match status" value="1"/>
</dbReference>
<evidence type="ECO:0000259" key="9">
    <source>
        <dbReference type="PROSITE" id="PS50026"/>
    </source>
</evidence>
<dbReference type="PROSITE" id="PS50214">
    <property type="entry name" value="DISINTEGRIN_2"/>
    <property type="match status" value="1"/>
</dbReference>
<name>A0A8C2UL44_CHILA</name>
<evidence type="ECO:0000259" key="11">
    <source>
        <dbReference type="PROSITE" id="PS50215"/>
    </source>
</evidence>
<dbReference type="PROSITE" id="PS00427">
    <property type="entry name" value="DISINTEGRIN_1"/>
    <property type="match status" value="1"/>
</dbReference>
<keyword evidence="13" id="KW-1185">Reference proteome</keyword>
<dbReference type="CDD" id="cd04269">
    <property type="entry name" value="ZnMc_adamalysin_II_like"/>
    <property type="match status" value="1"/>
</dbReference>
<dbReference type="AlphaFoldDB" id="A0A8C2UL44"/>
<dbReference type="OMA" id="FSTCSIV"/>
<feature type="disulfide bond" evidence="7">
    <location>
        <begin position="266"/>
        <end position="271"/>
    </location>
</feature>
<evidence type="ECO:0000256" key="5">
    <source>
        <dbReference type="ARBA" id="ARBA00023157"/>
    </source>
</evidence>
<feature type="domain" description="Disintegrin" evidence="10">
    <location>
        <begin position="315"/>
        <end position="403"/>
    </location>
</feature>
<evidence type="ECO:0000256" key="1">
    <source>
        <dbReference type="ARBA" id="ARBA00004167"/>
    </source>
</evidence>
<protein>
    <submittedName>
        <fullName evidence="12">Disintegrin and metalloproteinase domain-containing protein 32-like</fullName>
    </submittedName>
</protein>
<keyword evidence="2 8" id="KW-0812">Transmembrane</keyword>
<accession>A0A8C2UL44</accession>